<dbReference type="VEuPathDB" id="FungiDB:ACJ73_01160"/>
<accession>A0A1J9R513</accession>
<dbReference type="AlphaFoldDB" id="A0A1J9R513"/>
<protein>
    <recommendedName>
        <fullName evidence="4">RRM domain-containing protein</fullName>
    </recommendedName>
</protein>
<evidence type="ECO:0000313" key="2">
    <source>
        <dbReference type="EMBL" id="OJD27451.1"/>
    </source>
</evidence>
<proteinExistence type="predicted"/>
<feature type="compositionally biased region" description="Basic and acidic residues" evidence="1">
    <location>
        <begin position="178"/>
        <end position="194"/>
    </location>
</feature>
<feature type="compositionally biased region" description="Low complexity" evidence="1">
    <location>
        <begin position="291"/>
        <end position="300"/>
    </location>
</feature>
<dbReference type="Proteomes" id="UP000242791">
    <property type="component" value="Unassembled WGS sequence"/>
</dbReference>
<comment type="caution">
    <text evidence="2">The sequence shown here is derived from an EMBL/GenBank/DDBJ whole genome shotgun (WGS) entry which is preliminary data.</text>
</comment>
<feature type="compositionally biased region" description="Basic and acidic residues" evidence="1">
    <location>
        <begin position="574"/>
        <end position="585"/>
    </location>
</feature>
<reference evidence="2 3" key="1">
    <citation type="submission" date="2015-08" db="EMBL/GenBank/DDBJ databases">
        <title>Emmonsia species relationships and genome sequence.</title>
        <authorList>
            <person name="Cuomo C.A."/>
            <person name="Schwartz I.S."/>
            <person name="Kenyon C."/>
            <person name="De Hoog G.S."/>
            <person name="Govender N.P."/>
            <person name="Botha A."/>
            <person name="Moreno L."/>
            <person name="De Vries M."/>
            <person name="Munoz J.F."/>
            <person name="Stielow J.B."/>
        </authorList>
    </citation>
    <scope>NUCLEOTIDE SEQUENCE [LARGE SCALE GENOMIC DNA]</scope>
    <source>
        <strain evidence="2 3">EI222</strain>
    </source>
</reference>
<evidence type="ECO:0008006" key="4">
    <source>
        <dbReference type="Google" id="ProtNLM"/>
    </source>
</evidence>
<feature type="region of interest" description="Disordered" evidence="1">
    <location>
        <begin position="492"/>
        <end position="549"/>
    </location>
</feature>
<dbReference type="InterPro" id="IPR035979">
    <property type="entry name" value="RBD_domain_sf"/>
</dbReference>
<feature type="compositionally biased region" description="Low complexity" evidence="1">
    <location>
        <begin position="317"/>
        <end position="338"/>
    </location>
</feature>
<gene>
    <name evidence="2" type="ORF">ACJ73_01160</name>
</gene>
<dbReference type="EMBL" id="LGTZ01000097">
    <property type="protein sequence ID" value="OJD27451.1"/>
    <property type="molecule type" value="Genomic_DNA"/>
</dbReference>
<dbReference type="STRING" id="1658174.A0A1J9R513"/>
<feature type="compositionally biased region" description="Basic and acidic residues" evidence="1">
    <location>
        <begin position="103"/>
        <end position="114"/>
    </location>
</feature>
<feature type="compositionally biased region" description="Basic and acidic residues" evidence="1">
    <location>
        <begin position="147"/>
        <end position="166"/>
    </location>
</feature>
<feature type="region of interest" description="Disordered" evidence="1">
    <location>
        <begin position="79"/>
        <end position="194"/>
    </location>
</feature>
<feature type="region of interest" description="Disordered" evidence="1">
    <location>
        <begin position="255"/>
        <end position="454"/>
    </location>
</feature>
<evidence type="ECO:0000256" key="1">
    <source>
        <dbReference type="SAM" id="MobiDB-lite"/>
    </source>
</evidence>
<name>A0A1J9R513_9EURO</name>
<feature type="compositionally biased region" description="Basic and acidic residues" evidence="1">
    <location>
        <begin position="540"/>
        <end position="549"/>
    </location>
</feature>
<sequence length="591" mass="65347">MASADTTRLHISPLTPELLQSILRLAAIEAATDISYHSVQTFPENDYGFVNLPKMDAEKVVKKLNGTILKGKKLKIHVARPVKRPTPDSEGQLDTTSTLPQSKPDKISNERKITDNIVNGHELPQGRHVKRGWTEPAGQNKRSRNSGKKEEKRKSQSSKYTEKPECLFRTTVPPNRSDVVKDKKKSSEKMKNKDKIDGGVVVHEFENLTTIPSFLRTSGKPKEEGLTSEYVDGKGWVDRAGNVKEKPVMKDRLKAIHLPLESTRAGESKKSMTGKVVPQPLAHVEVDSDETSSSGSSSESSSEEEDSDSEEGEEADSALSSPSSSSGNDSTASSPSSESGEEEEEEEEEEKEKAQSMNKKRVKQTNNTVNTTTHPSITVTLSKDPPDPPATRKGKPAGQVSNPNQSPAAATEVHPLEALFKRPAKGRGSSSSKPPLEINTQFSFFGGGDADDIEEEQDDHAMTTVENNRSYHYLNTGEPQTPFTKQDLMSRTVRSAAPTPDTAAPTRCRFWDDDDVGDKMDVDETEATLATPSKKPAAAGEKKNQEKDASDFAKWFWENRGDNNRAWKRRRREAAKEKRQRENRQKGIRGK</sequence>
<organism evidence="2 3">
    <name type="scientific">Blastomyces percursus</name>
    <dbReference type="NCBI Taxonomy" id="1658174"/>
    <lineage>
        <taxon>Eukaryota</taxon>
        <taxon>Fungi</taxon>
        <taxon>Dikarya</taxon>
        <taxon>Ascomycota</taxon>
        <taxon>Pezizomycotina</taxon>
        <taxon>Eurotiomycetes</taxon>
        <taxon>Eurotiomycetidae</taxon>
        <taxon>Onygenales</taxon>
        <taxon>Ajellomycetaceae</taxon>
        <taxon>Blastomyces</taxon>
    </lineage>
</organism>
<feature type="compositionally biased region" description="Polar residues" evidence="1">
    <location>
        <begin position="428"/>
        <end position="443"/>
    </location>
</feature>
<feature type="compositionally biased region" description="Acidic residues" evidence="1">
    <location>
        <begin position="339"/>
        <end position="350"/>
    </location>
</feature>
<feature type="compositionally biased region" description="Polar residues" evidence="1">
    <location>
        <begin position="92"/>
        <end position="101"/>
    </location>
</feature>
<feature type="compositionally biased region" description="Low complexity" evidence="1">
    <location>
        <begin position="496"/>
        <end position="506"/>
    </location>
</feature>
<feature type="region of interest" description="Disordered" evidence="1">
    <location>
        <begin position="563"/>
        <end position="591"/>
    </location>
</feature>
<feature type="compositionally biased region" description="Acidic residues" evidence="1">
    <location>
        <begin position="301"/>
        <end position="316"/>
    </location>
</feature>
<dbReference type="SUPFAM" id="SSF54928">
    <property type="entry name" value="RNA-binding domain, RBD"/>
    <property type="match status" value="1"/>
</dbReference>
<dbReference type="GO" id="GO:0003676">
    <property type="term" value="F:nucleic acid binding"/>
    <property type="evidence" value="ECO:0007669"/>
    <property type="project" value="InterPro"/>
</dbReference>
<keyword evidence="3" id="KW-1185">Reference proteome</keyword>
<feature type="compositionally biased region" description="Polar residues" evidence="1">
    <location>
        <begin position="399"/>
        <end position="408"/>
    </location>
</feature>
<evidence type="ECO:0000313" key="3">
    <source>
        <dbReference type="Proteomes" id="UP000242791"/>
    </source>
</evidence>
<dbReference type="OrthoDB" id="3595585at2759"/>